<proteinExistence type="predicted"/>
<organism evidence="2 3">
    <name type="scientific">Leishmania enriettii</name>
    <dbReference type="NCBI Taxonomy" id="5663"/>
    <lineage>
        <taxon>Eukaryota</taxon>
        <taxon>Discoba</taxon>
        <taxon>Euglenozoa</taxon>
        <taxon>Kinetoplastea</taxon>
        <taxon>Metakinetoplastina</taxon>
        <taxon>Trypanosomatida</taxon>
        <taxon>Trypanosomatidae</taxon>
        <taxon>Leishmaniinae</taxon>
        <taxon>Leishmania</taxon>
    </lineage>
</organism>
<name>A0A836GNH7_LEIEN</name>
<evidence type="ECO:0000256" key="1">
    <source>
        <dbReference type="SAM" id="Phobius"/>
    </source>
</evidence>
<comment type="caution">
    <text evidence="2">The sequence shown here is derived from an EMBL/GenBank/DDBJ whole genome shotgun (WGS) entry which is preliminary data.</text>
</comment>
<dbReference type="RefSeq" id="XP_067690172.1">
    <property type="nucleotide sequence ID" value="XM_067834069.1"/>
</dbReference>
<dbReference type="AlphaFoldDB" id="A0A836GNH7"/>
<dbReference type="EMBL" id="JAFHKP010000032">
    <property type="protein sequence ID" value="KAG5471002.1"/>
    <property type="molecule type" value="Genomic_DNA"/>
</dbReference>
<feature type="transmembrane region" description="Helical" evidence="1">
    <location>
        <begin position="35"/>
        <end position="56"/>
    </location>
</feature>
<keyword evidence="1" id="KW-1133">Transmembrane helix</keyword>
<accession>A0A836GNH7</accession>
<dbReference type="Proteomes" id="UP000674179">
    <property type="component" value="Chromosome 32"/>
</dbReference>
<dbReference type="GeneID" id="94169579"/>
<evidence type="ECO:0000313" key="2">
    <source>
        <dbReference type="EMBL" id="KAG5471002.1"/>
    </source>
</evidence>
<dbReference type="OrthoDB" id="10292961at2759"/>
<keyword evidence="1" id="KW-0812">Transmembrane</keyword>
<evidence type="ECO:0000313" key="3">
    <source>
        <dbReference type="Proteomes" id="UP000674179"/>
    </source>
</evidence>
<keyword evidence="3" id="KW-1185">Reference proteome</keyword>
<keyword evidence="1" id="KW-0472">Membrane</keyword>
<dbReference type="KEGG" id="lenr:94169579"/>
<sequence>MEMNSLRVVAALCFAAVPYNPERFGCGWSAFAPSPLLHFFGSVMCVSALWFCLWCYKDE</sequence>
<protein>
    <submittedName>
        <fullName evidence="2">Uncharacterized protein</fullName>
    </submittedName>
</protein>
<reference evidence="2 3" key="1">
    <citation type="submission" date="2021-02" db="EMBL/GenBank/DDBJ databases">
        <title>Leishmania (Mundinia) enrietti genome sequencing and assembly.</title>
        <authorList>
            <person name="Almutairi H."/>
            <person name="Gatherer D."/>
        </authorList>
    </citation>
    <scope>NUCLEOTIDE SEQUENCE [LARGE SCALE GENOMIC DNA]</scope>
    <source>
        <strain evidence="2">CUR178</strain>
    </source>
</reference>
<gene>
    <name evidence="2" type="ORF">CUR178_02309</name>
</gene>